<dbReference type="UniPathway" id="UPA00115">
    <property type="reaction ID" value="UER00410"/>
</dbReference>
<evidence type="ECO:0000256" key="4">
    <source>
        <dbReference type="ARBA" id="ARBA00011738"/>
    </source>
</evidence>
<feature type="domain" description="6-phosphogluconate dehydrogenase C-terminal" evidence="17">
    <location>
        <begin position="184"/>
        <end position="474"/>
    </location>
</feature>
<evidence type="ECO:0000256" key="6">
    <source>
        <dbReference type="ARBA" id="ARBA00018193"/>
    </source>
</evidence>
<dbReference type="InterPro" id="IPR006114">
    <property type="entry name" value="6PGDH_C"/>
</dbReference>
<dbReference type="eggNOG" id="COG0362">
    <property type="taxonomic scope" value="Bacteria"/>
</dbReference>
<evidence type="ECO:0000256" key="7">
    <source>
        <dbReference type="ARBA" id="ARBA00022857"/>
    </source>
</evidence>
<evidence type="ECO:0000256" key="8">
    <source>
        <dbReference type="ARBA" id="ARBA00023002"/>
    </source>
</evidence>
<comment type="catalytic activity">
    <reaction evidence="11 12 16">
        <text>6-phospho-D-gluconate + NADP(+) = D-ribulose 5-phosphate + CO2 + NADPH</text>
        <dbReference type="Rhea" id="RHEA:10116"/>
        <dbReference type="ChEBI" id="CHEBI:16526"/>
        <dbReference type="ChEBI" id="CHEBI:57783"/>
        <dbReference type="ChEBI" id="CHEBI:58121"/>
        <dbReference type="ChEBI" id="CHEBI:58349"/>
        <dbReference type="ChEBI" id="CHEBI:58759"/>
        <dbReference type="EC" id="1.1.1.44"/>
    </reaction>
</comment>
<dbReference type="PATRIC" id="fig|1286106.3.peg.648"/>
<reference evidence="18 19" key="1">
    <citation type="journal article" date="2013" name="Genome Announc.">
        <title>Draft Genome Sequence of Methylophaga lonarensis MPLT, a Haloalkaliphilic (Non-Methane-Utilizing) Methylotroph.</title>
        <authorList>
            <person name="Shetty S.A."/>
            <person name="Marathe N.P."/>
            <person name="Munot H."/>
            <person name="Antony C.P."/>
            <person name="Dhotre D.P."/>
            <person name="Murrell J.C."/>
            <person name="Shouche Y.S."/>
        </authorList>
    </citation>
    <scope>NUCLEOTIDE SEQUENCE [LARGE SCALE GENOMIC DNA]</scope>
    <source>
        <strain evidence="18 19">MPL</strain>
    </source>
</reference>
<evidence type="ECO:0000256" key="14">
    <source>
        <dbReference type="PIRSR" id="PIRSR000109-2"/>
    </source>
</evidence>
<dbReference type="FunFam" id="1.20.5.320:FF:000002">
    <property type="entry name" value="6-phosphogluconate dehydrogenase, decarboxylating"/>
    <property type="match status" value="1"/>
</dbReference>
<feature type="binding site" evidence="15">
    <location>
        <begin position="15"/>
        <end position="20"/>
    </location>
    <ligand>
        <name>NADP(+)</name>
        <dbReference type="ChEBI" id="CHEBI:58349"/>
    </ligand>
</feature>
<dbReference type="EC" id="1.1.1.44" evidence="5 12"/>
<dbReference type="InterPro" id="IPR006113">
    <property type="entry name" value="6PGDH_Gnd/GntZ"/>
</dbReference>
<dbReference type="SUPFAM" id="SSF51735">
    <property type="entry name" value="NAD(P)-binding Rossmann-fold domains"/>
    <property type="match status" value="1"/>
</dbReference>
<dbReference type="GO" id="GO:0050661">
    <property type="term" value="F:NADP binding"/>
    <property type="evidence" value="ECO:0007669"/>
    <property type="project" value="InterPro"/>
</dbReference>
<dbReference type="SUPFAM" id="SSF48179">
    <property type="entry name" value="6-phosphogluconate dehydrogenase C-terminal domain-like"/>
    <property type="match status" value="1"/>
</dbReference>
<dbReference type="PRINTS" id="PR00076">
    <property type="entry name" value="6PGDHDRGNASE"/>
</dbReference>
<dbReference type="PANTHER" id="PTHR11811">
    <property type="entry name" value="6-PHOSPHOGLUCONATE DEHYDROGENASE"/>
    <property type="match status" value="1"/>
</dbReference>
<gene>
    <name evidence="18" type="ORF">MPL1_03253</name>
</gene>
<evidence type="ECO:0000259" key="17">
    <source>
        <dbReference type="SMART" id="SM01350"/>
    </source>
</evidence>
<dbReference type="EMBL" id="APHR01000015">
    <property type="protein sequence ID" value="EMR13702.1"/>
    <property type="molecule type" value="Genomic_DNA"/>
</dbReference>
<evidence type="ECO:0000256" key="10">
    <source>
        <dbReference type="ARBA" id="ARBA00023126"/>
    </source>
</evidence>
<feature type="binding site" description="in other chain" evidence="14">
    <location>
        <begin position="191"/>
        <end position="192"/>
    </location>
    <ligand>
        <name>substrate</name>
        <note>ligand shared between dimeric partners</note>
    </ligand>
</feature>
<feature type="binding site" evidence="15">
    <location>
        <position position="108"/>
    </location>
    <ligand>
        <name>NADP(+)</name>
        <dbReference type="ChEBI" id="CHEBI:58349"/>
    </ligand>
</feature>
<feature type="binding site" description="in other chain" evidence="14">
    <location>
        <begin position="134"/>
        <end position="136"/>
    </location>
    <ligand>
        <name>substrate</name>
        <note>ligand shared between dimeric partners</note>
    </ligand>
</feature>
<dbReference type="GO" id="GO:0004616">
    <property type="term" value="F:phosphogluconate dehydrogenase (decarboxylating) activity"/>
    <property type="evidence" value="ECO:0007669"/>
    <property type="project" value="UniProtKB-EC"/>
</dbReference>
<sequence>MTVTEQTMADIGLIGLAVMGQNLVLNMNDKGFSVAVYNRTTSKVDAFLDGPAKDTRIMGFHDLKRFVAALKVPRRVMLMVKAGPVVDQIINELVPYLEKGDIIIDGGNSLYQDSDRRTHELHQKGILFIGSGVSGGEEGARHGPSLMPGGNHAAWPAIKPIFQAISAQVEGEPCCDWVGNDGAGHYVKMVHNGIEYGDMQLICEAYQMMREGLGMTGDQIQQVFAEWNEGELDSYLIEITRDILGVKDTDGQLLIDKILDTAGQKGTGKWTGINALELGIPLTLIGEAVFARCLSALKDERVEAAQQLPASAARFDGDKQEMVNAIRDALYASKIISYAQGYMLMREAANTYGWQLNYGGIAMMWRGGCIIRSRFLGKIRDAYLANPELKNLLLDGFFKTAIAQALPGWRKAVTAAITLGIPVPTFSSALSFYDGYRSERLPANLLQAQRDYFGAHTYERLDRPRGEFFHTNWTGRGGDVSASQYDV</sequence>
<dbReference type="InterPro" id="IPR006115">
    <property type="entry name" value="6PGDH_NADP-bd"/>
</dbReference>
<dbReference type="SMART" id="SM01350">
    <property type="entry name" value="6PGD"/>
    <property type="match status" value="1"/>
</dbReference>
<evidence type="ECO:0000256" key="15">
    <source>
        <dbReference type="PIRSR" id="PIRSR000109-3"/>
    </source>
</evidence>
<dbReference type="InterPro" id="IPR013328">
    <property type="entry name" value="6PGD_dom2"/>
</dbReference>
<dbReference type="Gene3D" id="1.10.1040.10">
    <property type="entry name" value="N-(1-d-carboxylethyl)-l-norvaline Dehydrogenase, domain 2"/>
    <property type="match status" value="1"/>
</dbReference>
<feature type="active site" description="Proton acceptor" evidence="13">
    <location>
        <position position="188"/>
    </location>
</feature>
<keyword evidence="7 12" id="KW-0521">NADP</keyword>
<dbReference type="Pfam" id="PF00393">
    <property type="entry name" value="6PGD"/>
    <property type="match status" value="1"/>
</dbReference>
<dbReference type="GO" id="GO:0019521">
    <property type="term" value="P:D-gluconate metabolic process"/>
    <property type="evidence" value="ECO:0007669"/>
    <property type="project" value="UniProtKB-KW"/>
</dbReference>
<keyword evidence="19" id="KW-1185">Reference proteome</keyword>
<evidence type="ECO:0000256" key="2">
    <source>
        <dbReference type="ARBA" id="ARBA00004874"/>
    </source>
</evidence>
<evidence type="ECO:0000256" key="3">
    <source>
        <dbReference type="ARBA" id="ARBA00008419"/>
    </source>
</evidence>
<dbReference type="Proteomes" id="UP000012019">
    <property type="component" value="Unassembled WGS sequence"/>
</dbReference>
<feature type="binding site" description="in other chain" evidence="14">
    <location>
        <position position="265"/>
    </location>
    <ligand>
        <name>substrate</name>
        <note>ligand shared between dimeric partners</note>
    </ligand>
</feature>
<feature type="binding site" evidence="15">
    <location>
        <begin position="80"/>
        <end position="82"/>
    </location>
    <ligand>
        <name>NADP(+)</name>
        <dbReference type="ChEBI" id="CHEBI:58349"/>
    </ligand>
</feature>
<name>M7P2I5_9GAMM</name>
<dbReference type="NCBIfam" id="NF006765">
    <property type="entry name" value="PRK09287.1"/>
    <property type="match status" value="1"/>
</dbReference>
<dbReference type="InterPro" id="IPR036291">
    <property type="entry name" value="NAD(P)-bd_dom_sf"/>
</dbReference>
<dbReference type="RefSeq" id="WP_009725683.1">
    <property type="nucleotide sequence ID" value="NZ_APHR01000015.1"/>
</dbReference>
<evidence type="ECO:0000256" key="9">
    <source>
        <dbReference type="ARBA" id="ARBA00023064"/>
    </source>
</evidence>
<dbReference type="FunFam" id="3.40.50.720:FF:000007">
    <property type="entry name" value="6-phosphogluconate dehydrogenase, decarboxylating"/>
    <property type="match status" value="1"/>
</dbReference>
<feature type="binding site" description="in other chain" evidence="14">
    <location>
        <position position="108"/>
    </location>
    <ligand>
        <name>substrate</name>
        <note>ligand shared between dimeric partners</note>
    </ligand>
</feature>
<comment type="caution">
    <text evidence="18">The sequence shown here is derived from an EMBL/GenBank/DDBJ whole genome shotgun (WGS) entry which is preliminary data.</text>
</comment>
<comment type="similarity">
    <text evidence="3 12 16">Belongs to the 6-phosphogluconate dehydrogenase family.</text>
</comment>
<dbReference type="FunFam" id="1.10.1040.10:FF:000002">
    <property type="entry name" value="6-phosphogluconate dehydrogenase, decarboxylating"/>
    <property type="match status" value="1"/>
</dbReference>
<evidence type="ECO:0000313" key="18">
    <source>
        <dbReference type="EMBL" id="EMR13702.1"/>
    </source>
</evidence>
<proteinExistence type="inferred from homology"/>
<dbReference type="Pfam" id="PF03446">
    <property type="entry name" value="NAD_binding_2"/>
    <property type="match status" value="1"/>
</dbReference>
<evidence type="ECO:0000256" key="1">
    <source>
        <dbReference type="ARBA" id="ARBA00002526"/>
    </source>
</evidence>
<accession>M7P2I5</accession>
<dbReference type="Gene3D" id="1.20.5.320">
    <property type="entry name" value="6-Phosphogluconate Dehydrogenase, domain 3"/>
    <property type="match status" value="1"/>
</dbReference>
<evidence type="ECO:0000256" key="5">
    <source>
        <dbReference type="ARBA" id="ARBA00013011"/>
    </source>
</evidence>
<feature type="binding site" evidence="14">
    <location>
        <position position="450"/>
    </location>
    <ligand>
        <name>substrate</name>
        <note>ligand shared between dimeric partners</note>
    </ligand>
</feature>
<feature type="binding site" evidence="14">
    <location>
        <position position="456"/>
    </location>
    <ligand>
        <name>substrate</name>
        <note>ligand shared between dimeric partners</note>
    </ligand>
</feature>
<dbReference type="Gene3D" id="3.40.50.720">
    <property type="entry name" value="NAD(P)-binding Rossmann-like Domain"/>
    <property type="match status" value="1"/>
</dbReference>
<dbReference type="OrthoDB" id="9804542at2"/>
<comment type="pathway">
    <text evidence="2 12 16">Carbohydrate degradation; pentose phosphate pathway; D-ribulose 5-phosphate from D-glucose 6-phosphate (oxidative stage): step 3/3.</text>
</comment>
<evidence type="ECO:0000256" key="12">
    <source>
        <dbReference type="PIRNR" id="PIRNR000109"/>
    </source>
</evidence>
<feature type="binding site" evidence="15">
    <location>
        <begin position="38"/>
        <end position="40"/>
    </location>
    <ligand>
        <name>NADP(+)</name>
        <dbReference type="ChEBI" id="CHEBI:58349"/>
    </ligand>
</feature>
<evidence type="ECO:0000256" key="11">
    <source>
        <dbReference type="ARBA" id="ARBA00048640"/>
    </source>
</evidence>
<feature type="binding site" description="in other chain" evidence="14">
    <location>
        <position position="196"/>
    </location>
    <ligand>
        <name>substrate</name>
        <note>ligand shared between dimeric partners</note>
    </ligand>
</feature>
<evidence type="ECO:0000313" key="19">
    <source>
        <dbReference type="Proteomes" id="UP000012019"/>
    </source>
</evidence>
<dbReference type="PROSITE" id="PS00461">
    <property type="entry name" value="6PGD"/>
    <property type="match status" value="1"/>
</dbReference>
<dbReference type="InterPro" id="IPR008927">
    <property type="entry name" value="6-PGluconate_DH-like_C_sf"/>
</dbReference>
<dbReference type="AlphaFoldDB" id="M7P2I5"/>
<dbReference type="NCBIfam" id="TIGR00873">
    <property type="entry name" value="gnd"/>
    <property type="match status" value="1"/>
</dbReference>
<keyword evidence="8 12" id="KW-0560">Oxidoreductase</keyword>
<comment type="subunit">
    <text evidence="4 12">Homodimer.</text>
</comment>
<feature type="binding site" description="in other chain" evidence="14">
    <location>
        <position position="292"/>
    </location>
    <ligand>
        <name>substrate</name>
        <note>ligand shared between dimeric partners</note>
    </ligand>
</feature>
<dbReference type="PIRSF" id="PIRSF000109">
    <property type="entry name" value="6PGD"/>
    <property type="match status" value="1"/>
</dbReference>
<comment type="function">
    <text evidence="1 12">Catalyzes the oxidative decarboxylation of 6-phosphogluconate to ribulose 5-phosphate and CO(2), with concomitant reduction of NADP to NADPH.</text>
</comment>
<organism evidence="18 19">
    <name type="scientific">Methylophaga lonarensis MPL</name>
    <dbReference type="NCBI Taxonomy" id="1286106"/>
    <lineage>
        <taxon>Bacteria</taxon>
        <taxon>Pseudomonadati</taxon>
        <taxon>Pseudomonadota</taxon>
        <taxon>Gammaproteobacteria</taxon>
        <taxon>Thiotrichales</taxon>
        <taxon>Piscirickettsiaceae</taxon>
        <taxon>Methylophaga</taxon>
    </lineage>
</organism>
<protein>
    <recommendedName>
        <fullName evidence="6 12">6-phosphogluconate dehydrogenase, decarboxylating</fullName>
        <ecNumber evidence="5 12">1.1.1.44</ecNumber>
    </recommendedName>
</protein>
<evidence type="ECO:0000256" key="16">
    <source>
        <dbReference type="RuleBase" id="RU000485"/>
    </source>
</evidence>
<keyword evidence="9 16" id="KW-0311">Gluconate utilization</keyword>
<dbReference type="STRING" id="1286106.MPL1_03253"/>
<dbReference type="InterPro" id="IPR006183">
    <property type="entry name" value="Pgluconate_DH"/>
</dbReference>
<feature type="active site" description="Proton donor" evidence="13">
    <location>
        <position position="195"/>
    </location>
</feature>
<keyword evidence="10 12" id="KW-0570">Pentose shunt</keyword>
<evidence type="ECO:0000256" key="13">
    <source>
        <dbReference type="PIRSR" id="PIRSR000109-1"/>
    </source>
</evidence>
<dbReference type="InterPro" id="IPR006184">
    <property type="entry name" value="6PGdom_BS"/>
</dbReference>
<dbReference type="GO" id="GO:0006098">
    <property type="term" value="P:pentose-phosphate shunt"/>
    <property type="evidence" value="ECO:0007669"/>
    <property type="project" value="UniProtKB-UniPathway"/>
</dbReference>